<proteinExistence type="predicted"/>
<gene>
    <name evidence="1" type="ORF">H8S84_17925</name>
</gene>
<sequence>MKSILKLFLFMGIILVSKYTKENEIATASATTKTGKVESSFINLKQQANVLDEQKEKEIEAAADVVY</sequence>
<protein>
    <submittedName>
        <fullName evidence="1">Uncharacterized protein</fullName>
    </submittedName>
</protein>
<reference evidence="1" key="1">
    <citation type="submission" date="2020-08" db="EMBL/GenBank/DDBJ databases">
        <title>Pontibacter sp. SD6 16S ribosomal RNA gene Genome sequencing and assembly.</title>
        <authorList>
            <person name="Kang M."/>
        </authorList>
    </citation>
    <scope>NUCLEOTIDE SEQUENCE</scope>
    <source>
        <strain evidence="1">SD6</strain>
    </source>
</reference>
<evidence type="ECO:0000313" key="2">
    <source>
        <dbReference type="Proteomes" id="UP000603640"/>
    </source>
</evidence>
<keyword evidence="2" id="KW-1185">Reference proteome</keyword>
<dbReference type="Proteomes" id="UP000603640">
    <property type="component" value="Unassembled WGS sequence"/>
</dbReference>
<organism evidence="1 2">
    <name type="scientific">Pontibacter cellulosilyticus</name>
    <dbReference type="NCBI Taxonomy" id="1720253"/>
    <lineage>
        <taxon>Bacteria</taxon>
        <taxon>Pseudomonadati</taxon>
        <taxon>Bacteroidota</taxon>
        <taxon>Cytophagia</taxon>
        <taxon>Cytophagales</taxon>
        <taxon>Hymenobacteraceae</taxon>
        <taxon>Pontibacter</taxon>
    </lineage>
</organism>
<name>A0A923N9K9_9BACT</name>
<dbReference type="EMBL" id="JACRVF010000006">
    <property type="protein sequence ID" value="MBC5994728.1"/>
    <property type="molecule type" value="Genomic_DNA"/>
</dbReference>
<accession>A0A923N9K9</accession>
<evidence type="ECO:0000313" key="1">
    <source>
        <dbReference type="EMBL" id="MBC5994728.1"/>
    </source>
</evidence>
<dbReference type="AlphaFoldDB" id="A0A923N9K9"/>
<dbReference type="RefSeq" id="WP_187068758.1">
    <property type="nucleotide sequence ID" value="NZ_JACRVF010000006.1"/>
</dbReference>
<comment type="caution">
    <text evidence="1">The sequence shown here is derived from an EMBL/GenBank/DDBJ whole genome shotgun (WGS) entry which is preliminary data.</text>
</comment>